<keyword evidence="3" id="KW-1185">Reference proteome</keyword>
<feature type="transmembrane region" description="Helical" evidence="1">
    <location>
        <begin position="45"/>
        <end position="63"/>
    </location>
</feature>
<feature type="transmembrane region" description="Helical" evidence="1">
    <location>
        <begin position="21"/>
        <end position="39"/>
    </location>
</feature>
<dbReference type="EMBL" id="CP030840">
    <property type="protein sequence ID" value="AXC13444.1"/>
    <property type="molecule type" value="Genomic_DNA"/>
</dbReference>
<reference evidence="2 3" key="1">
    <citation type="journal article" date="2018" name="Front. Microbiol.">
        <title>Hydrolytic Capabilities as a Key to Environmental Success: Chitinolytic and Cellulolytic Acidobacteria From Acidic Sub-arctic Soils and Boreal Peatlands.</title>
        <authorList>
            <person name="Belova S.E."/>
            <person name="Ravin N.V."/>
            <person name="Pankratov T.A."/>
            <person name="Rakitin A.L."/>
            <person name="Ivanova A.A."/>
            <person name="Beletsky A.V."/>
            <person name="Mardanov A.V."/>
            <person name="Sinninghe Damste J.S."/>
            <person name="Dedysh S.N."/>
        </authorList>
    </citation>
    <scope>NUCLEOTIDE SEQUENCE [LARGE SCALE GENOMIC DNA]</scope>
    <source>
        <strain evidence="2 3">SBC82</strain>
    </source>
</reference>
<gene>
    <name evidence="2" type="ORF">ACPOL_4167</name>
</gene>
<evidence type="ECO:0000313" key="3">
    <source>
        <dbReference type="Proteomes" id="UP000253606"/>
    </source>
</evidence>
<dbReference type="RefSeq" id="WP_150133063.1">
    <property type="nucleotide sequence ID" value="NZ_CP030840.1"/>
</dbReference>
<evidence type="ECO:0000313" key="2">
    <source>
        <dbReference type="EMBL" id="AXC13444.1"/>
    </source>
</evidence>
<dbReference type="Pfam" id="PF20136">
    <property type="entry name" value="DUF6526"/>
    <property type="match status" value="1"/>
</dbReference>
<keyword evidence="1" id="KW-0472">Membrane</keyword>
<keyword evidence="1" id="KW-0812">Transmembrane</keyword>
<dbReference type="KEGG" id="abas:ACPOL_4167"/>
<proteinExistence type="predicted"/>
<organism evidence="2 3">
    <name type="scientific">Acidisarcina polymorpha</name>
    <dbReference type="NCBI Taxonomy" id="2211140"/>
    <lineage>
        <taxon>Bacteria</taxon>
        <taxon>Pseudomonadati</taxon>
        <taxon>Acidobacteriota</taxon>
        <taxon>Terriglobia</taxon>
        <taxon>Terriglobales</taxon>
        <taxon>Acidobacteriaceae</taxon>
        <taxon>Acidisarcina</taxon>
    </lineage>
</organism>
<dbReference type="InterPro" id="IPR045385">
    <property type="entry name" value="DUF6526"/>
</dbReference>
<dbReference type="AlphaFoldDB" id="A0A2Z5G3S1"/>
<dbReference type="OrthoDB" id="765463at2"/>
<name>A0A2Z5G3S1_9BACT</name>
<evidence type="ECO:0000256" key="1">
    <source>
        <dbReference type="SAM" id="Phobius"/>
    </source>
</evidence>
<sequence length="145" mass="16870">MSEKVPQTLANHGRIDPMFHYVLIPALLLCFGFAIWFTIRRASPTHIWLDVFSFIVLLLALHCRRYATKVQDRVIRLEERLRLAALLPAALQARTLELSEGQLIALRFASDEELSELTDRTLREGLQAKAIKQSIRSWRPDYWRV</sequence>
<accession>A0A2Z5G3S1</accession>
<dbReference type="Proteomes" id="UP000253606">
    <property type="component" value="Chromosome"/>
</dbReference>
<keyword evidence="1" id="KW-1133">Transmembrane helix</keyword>
<protein>
    <submittedName>
        <fullName evidence="2">Uncharacterized protein</fullName>
    </submittedName>
</protein>